<dbReference type="Proteomes" id="UP000789739">
    <property type="component" value="Unassembled WGS sequence"/>
</dbReference>
<feature type="compositionally biased region" description="Basic and acidic residues" evidence="1">
    <location>
        <begin position="70"/>
        <end position="79"/>
    </location>
</feature>
<gene>
    <name evidence="3" type="ORF">PBRASI_LOCUS5231</name>
</gene>
<sequence>MPSKIITPQLPVLNHQMDLFVQLNGLSLRIPHRYLEGRLKSFGPGHFNCSSSASCKISFVDLTQGNGKRNGAEGKKISKDSTNSSPVTSRKRSYSSLSTVSLGAYEFWGHELFLSTRSQWFRDFFANHYDEHGVDDPRGEYVSDENGRWLRVLVNVHEPSRSRIDELLYWIYTGNDERWLRNAFTPKNYALIAENVRILGLDAEAMAVCTRYKALLVCPRCLITRTEGGSETDNGRCESGNEGKSYDTDNKRGRIIQSICENVSERSGDHMSDIDDEEESHIN</sequence>
<feature type="region of interest" description="Disordered" evidence="1">
    <location>
        <begin position="264"/>
        <end position="283"/>
    </location>
</feature>
<proteinExistence type="predicted"/>
<evidence type="ECO:0000256" key="1">
    <source>
        <dbReference type="SAM" id="MobiDB-lite"/>
    </source>
</evidence>
<feature type="compositionally biased region" description="Polar residues" evidence="1">
    <location>
        <begin position="80"/>
        <end position="90"/>
    </location>
</feature>
<feature type="domain" description="BTB" evidence="2">
    <location>
        <begin position="96"/>
        <end position="175"/>
    </location>
</feature>
<keyword evidence="4" id="KW-1185">Reference proteome</keyword>
<dbReference type="EMBL" id="CAJVPI010000594">
    <property type="protein sequence ID" value="CAG8553878.1"/>
    <property type="molecule type" value="Genomic_DNA"/>
</dbReference>
<dbReference type="AlphaFoldDB" id="A0A9N9FSU2"/>
<dbReference type="OrthoDB" id="10250130at2759"/>
<evidence type="ECO:0000259" key="2">
    <source>
        <dbReference type="PROSITE" id="PS50097"/>
    </source>
</evidence>
<comment type="caution">
    <text evidence="3">The sequence shown here is derived from an EMBL/GenBank/DDBJ whole genome shotgun (WGS) entry which is preliminary data.</text>
</comment>
<feature type="compositionally biased region" description="Acidic residues" evidence="1">
    <location>
        <begin position="274"/>
        <end position="283"/>
    </location>
</feature>
<dbReference type="InterPro" id="IPR011333">
    <property type="entry name" value="SKP1/BTB/POZ_sf"/>
</dbReference>
<organism evidence="3 4">
    <name type="scientific">Paraglomus brasilianum</name>
    <dbReference type="NCBI Taxonomy" id="144538"/>
    <lineage>
        <taxon>Eukaryota</taxon>
        <taxon>Fungi</taxon>
        <taxon>Fungi incertae sedis</taxon>
        <taxon>Mucoromycota</taxon>
        <taxon>Glomeromycotina</taxon>
        <taxon>Glomeromycetes</taxon>
        <taxon>Paraglomerales</taxon>
        <taxon>Paraglomeraceae</taxon>
        <taxon>Paraglomus</taxon>
    </lineage>
</organism>
<feature type="compositionally biased region" description="Basic and acidic residues" evidence="1">
    <location>
        <begin position="264"/>
        <end position="273"/>
    </location>
</feature>
<dbReference type="PROSITE" id="PS50097">
    <property type="entry name" value="BTB"/>
    <property type="match status" value="1"/>
</dbReference>
<protein>
    <submittedName>
        <fullName evidence="3">9899_t:CDS:1</fullName>
    </submittedName>
</protein>
<evidence type="ECO:0000313" key="4">
    <source>
        <dbReference type="Proteomes" id="UP000789739"/>
    </source>
</evidence>
<dbReference type="InterPro" id="IPR000210">
    <property type="entry name" value="BTB/POZ_dom"/>
</dbReference>
<feature type="region of interest" description="Disordered" evidence="1">
    <location>
        <begin position="68"/>
        <end position="90"/>
    </location>
</feature>
<name>A0A9N9FSU2_9GLOM</name>
<accession>A0A9N9FSU2</accession>
<reference evidence="3" key="1">
    <citation type="submission" date="2021-06" db="EMBL/GenBank/DDBJ databases">
        <authorList>
            <person name="Kallberg Y."/>
            <person name="Tangrot J."/>
            <person name="Rosling A."/>
        </authorList>
    </citation>
    <scope>NUCLEOTIDE SEQUENCE</scope>
    <source>
        <strain evidence="3">BR232B</strain>
    </source>
</reference>
<evidence type="ECO:0000313" key="3">
    <source>
        <dbReference type="EMBL" id="CAG8553878.1"/>
    </source>
</evidence>
<feature type="compositionally biased region" description="Basic and acidic residues" evidence="1">
    <location>
        <begin position="233"/>
        <end position="249"/>
    </location>
</feature>
<dbReference type="Gene3D" id="3.30.710.10">
    <property type="entry name" value="Potassium Channel Kv1.1, Chain A"/>
    <property type="match status" value="1"/>
</dbReference>
<feature type="region of interest" description="Disordered" evidence="1">
    <location>
        <begin position="228"/>
        <end position="249"/>
    </location>
</feature>